<proteinExistence type="predicted"/>
<dbReference type="EMBL" id="JAPZBS010000005">
    <property type="protein sequence ID" value="KAJ5370975.1"/>
    <property type="molecule type" value="Genomic_DNA"/>
</dbReference>
<dbReference type="GeneID" id="81439175"/>
<reference evidence="1" key="2">
    <citation type="journal article" date="2023" name="IMA Fungus">
        <title>Comparative genomic study of the Penicillium genus elucidates a diverse pangenome and 15 lateral gene transfer events.</title>
        <authorList>
            <person name="Petersen C."/>
            <person name="Sorensen T."/>
            <person name="Nielsen M.R."/>
            <person name="Sondergaard T.E."/>
            <person name="Sorensen J.L."/>
            <person name="Fitzpatrick D.A."/>
            <person name="Frisvad J.C."/>
            <person name="Nielsen K.L."/>
        </authorList>
    </citation>
    <scope>NUCLEOTIDE SEQUENCE</scope>
    <source>
        <strain evidence="1">IBT 29864</strain>
    </source>
</reference>
<dbReference type="RefSeq" id="XP_056555409.1">
    <property type="nucleotide sequence ID" value="XM_056699996.1"/>
</dbReference>
<accession>A0A9W9V955</accession>
<keyword evidence="2" id="KW-1185">Reference proteome</keyword>
<organism evidence="1 2">
    <name type="scientific">Penicillium cataractarum</name>
    <dbReference type="NCBI Taxonomy" id="2100454"/>
    <lineage>
        <taxon>Eukaryota</taxon>
        <taxon>Fungi</taxon>
        <taxon>Dikarya</taxon>
        <taxon>Ascomycota</taxon>
        <taxon>Pezizomycotina</taxon>
        <taxon>Eurotiomycetes</taxon>
        <taxon>Eurotiomycetidae</taxon>
        <taxon>Eurotiales</taxon>
        <taxon>Aspergillaceae</taxon>
        <taxon>Penicillium</taxon>
    </lineage>
</organism>
<reference evidence="1" key="1">
    <citation type="submission" date="2022-11" db="EMBL/GenBank/DDBJ databases">
        <authorList>
            <person name="Petersen C."/>
        </authorList>
    </citation>
    <scope>NUCLEOTIDE SEQUENCE</scope>
    <source>
        <strain evidence="1">IBT 29864</strain>
    </source>
</reference>
<protein>
    <submittedName>
        <fullName evidence="1">Uncharacterized protein</fullName>
    </submittedName>
</protein>
<comment type="caution">
    <text evidence="1">The sequence shown here is derived from an EMBL/GenBank/DDBJ whole genome shotgun (WGS) entry which is preliminary data.</text>
</comment>
<name>A0A9W9V955_9EURO</name>
<dbReference type="AlphaFoldDB" id="A0A9W9V955"/>
<sequence>MFAYFYARTLAAGVDPNSVCEPESTRWIEGRLIPLVSLVTPTSPAVVAAAVVAKGHGTPRATTMPLEITLVIPPVEVLVTPFELCCANSMALAVDLA</sequence>
<dbReference type="Proteomes" id="UP001147782">
    <property type="component" value="Unassembled WGS sequence"/>
</dbReference>
<evidence type="ECO:0000313" key="2">
    <source>
        <dbReference type="Proteomes" id="UP001147782"/>
    </source>
</evidence>
<evidence type="ECO:0000313" key="1">
    <source>
        <dbReference type="EMBL" id="KAJ5370975.1"/>
    </source>
</evidence>
<gene>
    <name evidence="1" type="ORF">N7496_007067</name>
</gene>